<dbReference type="InParanoid" id="A0A2N3N6G3"/>
<evidence type="ECO:0000313" key="2">
    <source>
        <dbReference type="EMBL" id="PKS08018.1"/>
    </source>
</evidence>
<dbReference type="STRING" id="41688.A0A2N3N6G3"/>
<keyword evidence="3" id="KW-1185">Reference proteome</keyword>
<feature type="compositionally biased region" description="Basic and acidic residues" evidence="1">
    <location>
        <begin position="316"/>
        <end position="325"/>
    </location>
</feature>
<reference evidence="2 3" key="1">
    <citation type="journal article" date="2017" name="G3 (Bethesda)">
        <title>First Draft Genome Sequence of the Pathogenic Fungus Lomentospora prolificans (Formerly Scedosporium prolificans).</title>
        <authorList>
            <person name="Luo R."/>
            <person name="Zimin A."/>
            <person name="Workman R."/>
            <person name="Fan Y."/>
            <person name="Pertea G."/>
            <person name="Grossman N."/>
            <person name="Wear M.P."/>
            <person name="Jia B."/>
            <person name="Miller H."/>
            <person name="Casadevall A."/>
            <person name="Timp W."/>
            <person name="Zhang S.X."/>
            <person name="Salzberg S.L."/>
        </authorList>
    </citation>
    <scope>NUCLEOTIDE SEQUENCE [LARGE SCALE GENOMIC DNA]</scope>
    <source>
        <strain evidence="2 3">JHH-5317</strain>
    </source>
</reference>
<feature type="compositionally biased region" description="Low complexity" evidence="1">
    <location>
        <begin position="876"/>
        <end position="901"/>
    </location>
</feature>
<name>A0A2N3N6G3_9PEZI</name>
<feature type="compositionally biased region" description="Low complexity" evidence="1">
    <location>
        <begin position="1060"/>
        <end position="1070"/>
    </location>
</feature>
<accession>A0A2N3N6G3</accession>
<evidence type="ECO:0000256" key="1">
    <source>
        <dbReference type="SAM" id="MobiDB-lite"/>
    </source>
</evidence>
<feature type="compositionally biased region" description="Low complexity" evidence="1">
    <location>
        <begin position="377"/>
        <end position="386"/>
    </location>
</feature>
<dbReference type="OrthoDB" id="3439539at2759"/>
<feature type="compositionally biased region" description="Polar residues" evidence="1">
    <location>
        <begin position="654"/>
        <end position="675"/>
    </location>
</feature>
<feature type="region of interest" description="Disordered" evidence="1">
    <location>
        <begin position="788"/>
        <end position="1309"/>
    </location>
</feature>
<feature type="compositionally biased region" description="Pro residues" evidence="1">
    <location>
        <begin position="1014"/>
        <end position="1025"/>
    </location>
</feature>
<feature type="compositionally biased region" description="Polar residues" evidence="1">
    <location>
        <begin position="1030"/>
        <end position="1047"/>
    </location>
</feature>
<organism evidence="2 3">
    <name type="scientific">Lomentospora prolificans</name>
    <dbReference type="NCBI Taxonomy" id="41688"/>
    <lineage>
        <taxon>Eukaryota</taxon>
        <taxon>Fungi</taxon>
        <taxon>Dikarya</taxon>
        <taxon>Ascomycota</taxon>
        <taxon>Pezizomycotina</taxon>
        <taxon>Sordariomycetes</taxon>
        <taxon>Hypocreomycetidae</taxon>
        <taxon>Microascales</taxon>
        <taxon>Microascaceae</taxon>
        <taxon>Lomentospora</taxon>
    </lineage>
</organism>
<feature type="compositionally biased region" description="Polar residues" evidence="1">
    <location>
        <begin position="1161"/>
        <end position="1174"/>
    </location>
</feature>
<feature type="compositionally biased region" description="Basic and acidic residues" evidence="1">
    <location>
        <begin position="236"/>
        <end position="245"/>
    </location>
</feature>
<feature type="compositionally biased region" description="Low complexity" evidence="1">
    <location>
        <begin position="1547"/>
        <end position="1561"/>
    </location>
</feature>
<feature type="compositionally biased region" description="Low complexity" evidence="1">
    <location>
        <begin position="834"/>
        <end position="851"/>
    </location>
</feature>
<feature type="compositionally biased region" description="Low complexity" evidence="1">
    <location>
        <begin position="1176"/>
        <end position="1221"/>
    </location>
</feature>
<feature type="region of interest" description="Disordered" evidence="1">
    <location>
        <begin position="209"/>
        <end position="245"/>
    </location>
</feature>
<dbReference type="VEuPathDB" id="FungiDB:jhhlp_006630"/>
<feature type="compositionally biased region" description="Low complexity" evidence="1">
    <location>
        <begin position="1617"/>
        <end position="1640"/>
    </location>
</feature>
<proteinExistence type="predicted"/>
<feature type="compositionally biased region" description="Low complexity" evidence="1">
    <location>
        <begin position="1323"/>
        <end position="1343"/>
    </location>
</feature>
<feature type="compositionally biased region" description="Low complexity" evidence="1">
    <location>
        <begin position="353"/>
        <end position="362"/>
    </location>
</feature>
<feature type="compositionally biased region" description="Pro residues" evidence="1">
    <location>
        <begin position="530"/>
        <end position="564"/>
    </location>
</feature>
<feature type="compositionally biased region" description="Polar residues" evidence="1">
    <location>
        <begin position="479"/>
        <end position="490"/>
    </location>
</feature>
<feature type="region of interest" description="Disordered" evidence="1">
    <location>
        <begin position="300"/>
        <end position="685"/>
    </location>
</feature>
<gene>
    <name evidence="2" type="ORF">jhhlp_006630</name>
</gene>
<feature type="compositionally biased region" description="Low complexity" evidence="1">
    <location>
        <begin position="598"/>
        <end position="614"/>
    </location>
</feature>
<feature type="compositionally biased region" description="Low complexity" evidence="1">
    <location>
        <begin position="1248"/>
        <end position="1262"/>
    </location>
</feature>
<dbReference type="EMBL" id="NLAX01000701">
    <property type="protein sequence ID" value="PKS08018.1"/>
    <property type="molecule type" value="Genomic_DNA"/>
</dbReference>
<feature type="compositionally biased region" description="Polar residues" evidence="1">
    <location>
        <begin position="809"/>
        <end position="818"/>
    </location>
</feature>
<feature type="compositionally biased region" description="Low complexity" evidence="1">
    <location>
        <begin position="1087"/>
        <end position="1122"/>
    </location>
</feature>
<evidence type="ECO:0008006" key="4">
    <source>
        <dbReference type="Google" id="ProtNLM"/>
    </source>
</evidence>
<feature type="compositionally biased region" description="Polar residues" evidence="1">
    <location>
        <begin position="1463"/>
        <end position="1484"/>
    </location>
</feature>
<feature type="compositionally biased region" description="Pro residues" evidence="1">
    <location>
        <begin position="343"/>
        <end position="352"/>
    </location>
</feature>
<comment type="caution">
    <text evidence="2">The sequence shown here is derived from an EMBL/GenBank/DDBJ whole genome shotgun (WGS) entry which is preliminary data.</text>
</comment>
<feature type="region of interest" description="Disordered" evidence="1">
    <location>
        <begin position="1395"/>
        <end position="1652"/>
    </location>
</feature>
<feature type="region of interest" description="Disordered" evidence="1">
    <location>
        <begin position="51"/>
        <end position="109"/>
    </location>
</feature>
<protein>
    <recommendedName>
        <fullName evidence="4">WW domain-containing protein</fullName>
    </recommendedName>
</protein>
<feature type="compositionally biased region" description="Polar residues" evidence="1">
    <location>
        <begin position="1593"/>
        <end position="1614"/>
    </location>
</feature>
<feature type="compositionally biased region" description="Polar residues" evidence="1">
    <location>
        <begin position="919"/>
        <end position="944"/>
    </location>
</feature>
<evidence type="ECO:0000313" key="3">
    <source>
        <dbReference type="Proteomes" id="UP000233524"/>
    </source>
</evidence>
<feature type="compositionally biased region" description="Pro residues" evidence="1">
    <location>
        <begin position="1235"/>
        <end position="1244"/>
    </location>
</feature>
<feature type="compositionally biased region" description="Low complexity" evidence="1">
    <location>
        <begin position="1395"/>
        <end position="1408"/>
    </location>
</feature>
<feature type="compositionally biased region" description="Low complexity" evidence="1">
    <location>
        <begin position="1415"/>
        <end position="1454"/>
    </location>
</feature>
<feature type="compositionally biased region" description="Polar residues" evidence="1">
    <location>
        <begin position="428"/>
        <end position="437"/>
    </location>
</feature>
<feature type="compositionally biased region" description="Polar residues" evidence="1">
    <location>
        <begin position="711"/>
        <end position="722"/>
    </location>
</feature>
<feature type="region of interest" description="Disordered" evidence="1">
    <location>
        <begin position="1321"/>
        <end position="1344"/>
    </location>
</feature>
<feature type="region of interest" description="Disordered" evidence="1">
    <location>
        <begin position="707"/>
        <end position="754"/>
    </location>
</feature>
<feature type="compositionally biased region" description="Polar residues" evidence="1">
    <location>
        <begin position="1516"/>
        <end position="1528"/>
    </location>
</feature>
<sequence>MPDLPPGWDIDYDGNRWFYRYKPTGLIQYTFPKEGDEYPEYIDAASPAPTLAPEERLESQQQIKRKVTAQGPAGGSHGSSRGPVMSATGGPLSTAWDGGFGDDDEDAGGVFQPESFMYLGPGAYTDISPLVEEEDETAILMGAKPEEKNPEVNREFVASPPESSMPTPSVIQSTPVIATCESTDPSPPRQPEAPSTHAVFIVGADIFPPPDNAPAASASEEPKKEEPTSPGVPMLDSRDLPHELPETTVFNPVGIIAEMPTEATAMAHIELHPDPVEMADNAVLAPIETFMMEQGLAELPAHRSPTTERNPAEATEPPRPRRVETGPRVYPFQPREDDDPDRPPTPLGPSPPAQVSSSQPPVIQGADQQGGFTAFKPSPASAQSQSPTPPVPSPASQGITPGSAPPQGPTADAAVTAIPPQQFKITRKPTNAGTKPSSFKPWTPGSTPPVSRVGTPMEVPSVTRVNSSPISHEAMSIVPTAQSSEPRTSNAPAALTPPAAPPKVPMDAQSVPVPTQRQTQPQPSVQPSVLQPPNPPRQSIDTPPPVPAKDTRPGPPITQPPGMPGLPSVLQPGKAEPIPIRTSRRPAPPAGHRPLSYHQAQQHAMMRQMQQSHQGQPAHPMHAGQMQPPNGLGRGLSPPADPRPGLHRAETMPAQVQQASASGRYQAFTPPNGTPASEVPPTLGETLEQQAHVPALAPTTQAAAPIGHAQKLQQRPHSNSLPTALPPAMQARGQSQAAGQLPPWKRAPPSLQPGQQLPPGMAPHIVGQQGRGVPQHMFVNQPVMVVNDPSSAGPGQAPPVPATLAPGQPTVQADSPLQAQPPIPSTVITPPAPWQQTQQPSAILAPGSGTTPMPPSGRMYPEHPLATPSPFEMYRASPPGVSGSPAPARQVPMPAALSIGSSPPPLSGPAHQQLAPSAASASRNVNPGATQPPVASQQGPSRVSDSYFPPQPQPQQKPQQQREVASNARPRGPLQQRALVQDNEERRRSLPPEQMMQLLRKQHQGQSFHTNPQGPVPPVIQPPQLPHGQNVPQRSQSVSVRHTQPATQFPLAEPAPPQVAAPVQPTAPQQPVSPPRPAKVPLEEKSAATAAPAPAPSTVPQAQKPATQPAQPAQGATSQATAIPAALIEPPSGPSAAVGHGLHSIREQPEQEVVVGKPRATSLSSQTSAGNRSSMPPAQHGPAQAQAKPLVNMPQVQYQAPPQAMQQGAPQGAPQGLPRPGSQVAAMPQQEAPHGPAPSSPQGPPRMQGQSPGQFQQFPPGQHRGVPFLQPGAPGMAGQAPIQLPGAQHSGMPGPATGSPIPGLAREKSKWYNKFLKSTKTLQKAAPPQPQMQATPPQATGWMQQGGMGPQGFVYQPARHTQQYAVPPGMPQNIPSGFQQMAPPQFAYPQGFVPQQMMQMPPGTPQAGMPGGPQGQYPAQPGMLVNHPKPSTPVSTTSPTGSIQAGSPQSTQMSPPSPESVRQRANSIANSIGSATTQMMQTQKPIPESAESDGGSISTMDVSEAQAQPVLKPQIVQVSPPLSTQSQKAPDLQVPPHSPPEDTKPRQAQIPAQILAAAVPIIPAPSEPMMSGAHVNQTPINRHDSLRPAPLSVTRNRTPSQGSPPVSGQISPSVRESMISDISSADSVDSRRVSVLSTTSGPSSAAGPARVAAQRNAEFKAKMARKPVADYSGGDWGDDY</sequence>
<dbReference type="Proteomes" id="UP000233524">
    <property type="component" value="Unassembled WGS sequence"/>
</dbReference>
<feature type="compositionally biased region" description="Low complexity" evidence="1">
    <location>
        <begin position="505"/>
        <end position="529"/>
    </location>
</feature>
<feature type="region of interest" description="Disordered" evidence="1">
    <location>
        <begin position="1661"/>
        <end position="1680"/>
    </location>
</feature>